<keyword evidence="2" id="KW-0413">Isomerase</keyword>
<dbReference type="SUPFAM" id="SSF51366">
    <property type="entry name" value="Ribulose-phoshate binding barrel"/>
    <property type="match status" value="1"/>
</dbReference>
<evidence type="ECO:0000256" key="1">
    <source>
        <dbReference type="ARBA" id="ARBA00022723"/>
    </source>
</evidence>
<evidence type="ECO:0000256" key="2">
    <source>
        <dbReference type="ARBA" id="ARBA00023235"/>
    </source>
</evidence>
<dbReference type="GO" id="GO:0016857">
    <property type="term" value="F:racemase and epimerase activity, acting on carbohydrates and derivatives"/>
    <property type="evidence" value="ECO:0007669"/>
    <property type="project" value="InterPro"/>
</dbReference>
<name>A0A2M8P8U6_9CHLR</name>
<accession>A0A2M8P8U6</accession>
<protein>
    <submittedName>
        <fullName evidence="3">Ribulose-phosphate 3-epimerase</fullName>
    </submittedName>
</protein>
<organism evidence="3 4">
    <name type="scientific">Candidatus Thermofonsia Clade 1 bacterium</name>
    <dbReference type="NCBI Taxonomy" id="2364210"/>
    <lineage>
        <taxon>Bacteria</taxon>
        <taxon>Bacillati</taxon>
        <taxon>Chloroflexota</taxon>
        <taxon>Candidatus Thermofontia</taxon>
        <taxon>Candidatus Thermofonsia Clade 1</taxon>
    </lineage>
</organism>
<comment type="caution">
    <text evidence="3">The sequence shown here is derived from an EMBL/GenBank/DDBJ whole genome shotgun (WGS) entry which is preliminary data.</text>
</comment>
<dbReference type="Gene3D" id="3.20.20.70">
    <property type="entry name" value="Aldolase class I"/>
    <property type="match status" value="1"/>
</dbReference>
<dbReference type="Pfam" id="PF00834">
    <property type="entry name" value="Ribul_P_3_epim"/>
    <property type="match status" value="1"/>
</dbReference>
<dbReference type="PANTHER" id="PTHR11749">
    <property type="entry name" value="RIBULOSE-5-PHOSPHATE-3-EPIMERASE"/>
    <property type="match status" value="1"/>
</dbReference>
<feature type="non-terminal residue" evidence="3">
    <location>
        <position position="1"/>
    </location>
</feature>
<dbReference type="GO" id="GO:0046872">
    <property type="term" value="F:metal ion binding"/>
    <property type="evidence" value="ECO:0007669"/>
    <property type="project" value="UniProtKB-KW"/>
</dbReference>
<dbReference type="InterPro" id="IPR011060">
    <property type="entry name" value="RibuloseP-bd_barrel"/>
</dbReference>
<dbReference type="EMBL" id="PGTM01000664">
    <property type="protein sequence ID" value="PJF33973.1"/>
    <property type="molecule type" value="Genomic_DNA"/>
</dbReference>
<keyword evidence="1" id="KW-0479">Metal-binding</keyword>
<dbReference type="Proteomes" id="UP000229681">
    <property type="component" value="Unassembled WGS sequence"/>
</dbReference>
<dbReference type="GO" id="GO:0005975">
    <property type="term" value="P:carbohydrate metabolic process"/>
    <property type="evidence" value="ECO:0007669"/>
    <property type="project" value="InterPro"/>
</dbReference>
<evidence type="ECO:0000313" key="3">
    <source>
        <dbReference type="EMBL" id="PJF33973.1"/>
    </source>
</evidence>
<sequence length="85" mass="8551">PGFGGQRLIPRTLSKVAQIRAAIAALGLPIELGVDGGVDRSTIGALAHNGADVFVAGNAIFGAPEGVAEAIAALRRAARQDHQAV</sequence>
<proteinExistence type="predicted"/>
<reference evidence="3 4" key="1">
    <citation type="submission" date="2017-11" db="EMBL/GenBank/DDBJ databases">
        <title>Evolution of Phototrophy in the Chloroflexi Phylum Driven by Horizontal Gene Transfer.</title>
        <authorList>
            <person name="Ward L.M."/>
            <person name="Hemp J."/>
            <person name="Shih P.M."/>
            <person name="Mcglynn S.E."/>
            <person name="Fischer W."/>
        </authorList>
    </citation>
    <scope>NUCLEOTIDE SEQUENCE [LARGE SCALE GENOMIC DNA]</scope>
    <source>
        <strain evidence="3">JP3_13</strain>
    </source>
</reference>
<gene>
    <name evidence="3" type="ORF">CUN49_17260</name>
</gene>
<dbReference type="InterPro" id="IPR000056">
    <property type="entry name" value="Ribul_P_3_epim-like"/>
</dbReference>
<evidence type="ECO:0000313" key="4">
    <source>
        <dbReference type="Proteomes" id="UP000229681"/>
    </source>
</evidence>
<dbReference type="InterPro" id="IPR013785">
    <property type="entry name" value="Aldolase_TIM"/>
</dbReference>
<dbReference type="AlphaFoldDB" id="A0A2M8P8U6"/>